<dbReference type="InterPro" id="IPR050493">
    <property type="entry name" value="FAD-dep_Monooxygenase_BioMet"/>
</dbReference>
<sequence length="151" mass="15883">MLLAYSVKQQQTDFGGREAARAVQHVALEGLGAAAPRGRGDTVGVEQSRRAAALSVYLIGDASHATLPHQGQGSSLAFEDAEALAAMLAELEDGSAAAVEGQTSARHECSTHASRVMARAANYAKGEKCDALRFSQLMLKYKGINDLRQPG</sequence>
<dbReference type="AlphaFoldDB" id="A0A4V6ETE3"/>
<dbReference type="PANTHER" id="PTHR13789">
    <property type="entry name" value="MONOOXYGENASE"/>
    <property type="match status" value="1"/>
</dbReference>
<dbReference type="PANTHER" id="PTHR13789:SF309">
    <property type="entry name" value="PUTATIVE (AFU_ORTHOLOGUE AFUA_6G14510)-RELATED"/>
    <property type="match status" value="1"/>
</dbReference>
<dbReference type="KEGG" id="sgra:EX895_005154"/>
<dbReference type="EMBL" id="SRRM01000018">
    <property type="protein sequence ID" value="TKY86329.1"/>
    <property type="molecule type" value="Genomic_DNA"/>
</dbReference>
<gene>
    <name evidence="7" type="ORF">EX895_005154</name>
</gene>
<keyword evidence="8" id="KW-1185">Reference proteome</keyword>
<dbReference type="GO" id="GO:0071949">
    <property type="term" value="F:FAD binding"/>
    <property type="evidence" value="ECO:0007669"/>
    <property type="project" value="InterPro"/>
</dbReference>
<evidence type="ECO:0000256" key="1">
    <source>
        <dbReference type="ARBA" id="ARBA00007992"/>
    </source>
</evidence>
<evidence type="ECO:0000256" key="2">
    <source>
        <dbReference type="ARBA" id="ARBA00022630"/>
    </source>
</evidence>
<evidence type="ECO:0000256" key="3">
    <source>
        <dbReference type="ARBA" id="ARBA00022827"/>
    </source>
</evidence>
<keyword evidence="2" id="KW-0285">Flavoprotein</keyword>
<dbReference type="OrthoDB" id="9993796at2759"/>
<reference evidence="7 8" key="1">
    <citation type="submission" date="2019-05" db="EMBL/GenBank/DDBJ databases">
        <title>Sporisorium graminicola CBS 10092 draft sequencing and annotation.</title>
        <authorList>
            <person name="Solano-Gonzalez S."/>
            <person name="Caddick M.X."/>
            <person name="Darby A."/>
        </authorList>
    </citation>
    <scope>NUCLEOTIDE SEQUENCE [LARGE SCALE GENOMIC DNA]</scope>
    <source>
        <strain evidence="7 8">CBS 10092</strain>
    </source>
</reference>
<keyword evidence="3" id="KW-0274">FAD</keyword>
<dbReference type="RefSeq" id="XP_029738314.1">
    <property type="nucleotide sequence ID" value="XM_029885748.1"/>
</dbReference>
<evidence type="ECO:0000256" key="4">
    <source>
        <dbReference type="ARBA" id="ARBA00023002"/>
    </source>
</evidence>
<dbReference type="GeneID" id="40728049"/>
<evidence type="ECO:0000256" key="5">
    <source>
        <dbReference type="ARBA" id="ARBA00023033"/>
    </source>
</evidence>
<dbReference type="Proteomes" id="UP000306050">
    <property type="component" value="Chromosome SGRAM_5"/>
</dbReference>
<comment type="similarity">
    <text evidence="1">Belongs to the paxM FAD-dependent monooxygenase family.</text>
</comment>
<organism evidence="7 8">
    <name type="scientific">Sporisorium graminicola</name>
    <dbReference type="NCBI Taxonomy" id="280036"/>
    <lineage>
        <taxon>Eukaryota</taxon>
        <taxon>Fungi</taxon>
        <taxon>Dikarya</taxon>
        <taxon>Basidiomycota</taxon>
        <taxon>Ustilaginomycotina</taxon>
        <taxon>Ustilaginomycetes</taxon>
        <taxon>Ustilaginales</taxon>
        <taxon>Ustilaginaceae</taxon>
        <taxon>Sporisorium</taxon>
    </lineage>
</organism>
<accession>A0A4V6ETE3</accession>
<dbReference type="InterPro" id="IPR002938">
    <property type="entry name" value="FAD-bd"/>
</dbReference>
<dbReference type="InterPro" id="IPR036188">
    <property type="entry name" value="FAD/NAD-bd_sf"/>
</dbReference>
<evidence type="ECO:0000313" key="8">
    <source>
        <dbReference type="Proteomes" id="UP000306050"/>
    </source>
</evidence>
<feature type="domain" description="FAD-binding" evidence="6">
    <location>
        <begin position="55"/>
        <end position="119"/>
    </location>
</feature>
<evidence type="ECO:0000259" key="6">
    <source>
        <dbReference type="Pfam" id="PF01494"/>
    </source>
</evidence>
<name>A0A4V6ETE3_9BASI</name>
<comment type="caution">
    <text evidence="7">The sequence shown here is derived from an EMBL/GenBank/DDBJ whole genome shotgun (WGS) entry which is preliminary data.</text>
</comment>
<protein>
    <recommendedName>
        <fullName evidence="6">FAD-binding domain-containing protein</fullName>
    </recommendedName>
</protein>
<dbReference type="SUPFAM" id="SSF51905">
    <property type="entry name" value="FAD/NAD(P)-binding domain"/>
    <property type="match status" value="1"/>
</dbReference>
<dbReference type="Pfam" id="PF01494">
    <property type="entry name" value="FAD_binding_3"/>
    <property type="match status" value="1"/>
</dbReference>
<dbReference type="Gene3D" id="3.50.50.60">
    <property type="entry name" value="FAD/NAD(P)-binding domain"/>
    <property type="match status" value="1"/>
</dbReference>
<keyword evidence="4" id="KW-0560">Oxidoreductase</keyword>
<dbReference type="GO" id="GO:0004497">
    <property type="term" value="F:monooxygenase activity"/>
    <property type="evidence" value="ECO:0007669"/>
    <property type="project" value="UniProtKB-KW"/>
</dbReference>
<keyword evidence="5" id="KW-0503">Monooxygenase</keyword>
<proteinExistence type="inferred from homology"/>
<evidence type="ECO:0000313" key="7">
    <source>
        <dbReference type="EMBL" id="TKY86329.1"/>
    </source>
</evidence>